<dbReference type="RefSeq" id="WP_115981095.1">
    <property type="nucleotide sequence ID" value="NZ_JAVDQS010000006.1"/>
</dbReference>
<gene>
    <name evidence="1" type="ORF">J2781_002440</name>
</gene>
<name>A0ABU1LFL3_9FLAO</name>
<proteinExistence type="predicted"/>
<organism evidence="1 2">
    <name type="scientific">Chryseobacterium geocarposphaerae</name>
    <dbReference type="NCBI Taxonomy" id="1416776"/>
    <lineage>
        <taxon>Bacteria</taxon>
        <taxon>Pseudomonadati</taxon>
        <taxon>Bacteroidota</taxon>
        <taxon>Flavobacteriia</taxon>
        <taxon>Flavobacteriales</taxon>
        <taxon>Weeksellaceae</taxon>
        <taxon>Chryseobacterium group</taxon>
        <taxon>Chryseobacterium</taxon>
    </lineage>
</organism>
<evidence type="ECO:0000313" key="2">
    <source>
        <dbReference type="Proteomes" id="UP001184853"/>
    </source>
</evidence>
<protein>
    <submittedName>
        <fullName evidence="1">Uncharacterized protein</fullName>
    </submittedName>
</protein>
<comment type="caution">
    <text evidence="1">The sequence shown here is derived from an EMBL/GenBank/DDBJ whole genome shotgun (WGS) entry which is preliminary data.</text>
</comment>
<dbReference type="EMBL" id="JAVDQS010000006">
    <property type="protein sequence ID" value="MDR6405508.1"/>
    <property type="molecule type" value="Genomic_DNA"/>
</dbReference>
<sequence length="105" mass="12654">MNCRNIVKMLKSDHFTKIKNKGNWFEEDSTIYAKEIKENVYLLFVILKDLQIESMRALIAHFDDIESIGTREPQQIMFYLSIKNKEDLHYFEKYLKPTEKELITF</sequence>
<keyword evidence="2" id="KW-1185">Reference proteome</keyword>
<reference evidence="1 2" key="1">
    <citation type="submission" date="2023-07" db="EMBL/GenBank/DDBJ databases">
        <title>Sorghum-associated microbial communities from plants grown in Nebraska, USA.</title>
        <authorList>
            <person name="Schachtman D."/>
        </authorList>
    </citation>
    <scope>NUCLEOTIDE SEQUENCE [LARGE SCALE GENOMIC DNA]</scope>
    <source>
        <strain evidence="1 2">DS1709</strain>
    </source>
</reference>
<evidence type="ECO:0000313" key="1">
    <source>
        <dbReference type="EMBL" id="MDR6405508.1"/>
    </source>
</evidence>
<dbReference type="Proteomes" id="UP001184853">
    <property type="component" value="Unassembled WGS sequence"/>
</dbReference>
<accession>A0ABU1LFL3</accession>